<dbReference type="Pfam" id="PF12833">
    <property type="entry name" value="HTH_18"/>
    <property type="match status" value="1"/>
</dbReference>
<keyword evidence="3" id="KW-0804">Transcription</keyword>
<comment type="caution">
    <text evidence="5">The sequence shown here is derived from an EMBL/GenBank/DDBJ whole genome shotgun (WGS) entry which is preliminary data.</text>
</comment>
<evidence type="ECO:0000256" key="3">
    <source>
        <dbReference type="ARBA" id="ARBA00023163"/>
    </source>
</evidence>
<accession>A0ABU5EFK7</accession>
<reference evidence="5 6" key="1">
    <citation type="journal article" date="2016" name="Antonie Van Leeuwenhoek">
        <title>Dongia soli sp. nov., isolated from soil from Dokdo, Korea.</title>
        <authorList>
            <person name="Kim D.U."/>
            <person name="Lee H."/>
            <person name="Kim H."/>
            <person name="Kim S.G."/>
            <person name="Ka J.O."/>
        </authorList>
    </citation>
    <scope>NUCLEOTIDE SEQUENCE [LARGE SCALE GENOMIC DNA]</scope>
    <source>
        <strain evidence="5 6">D78</strain>
    </source>
</reference>
<dbReference type="InterPro" id="IPR029062">
    <property type="entry name" value="Class_I_gatase-like"/>
</dbReference>
<dbReference type="Gene3D" id="3.40.50.880">
    <property type="match status" value="1"/>
</dbReference>
<sequence>MRRSLATGRIEITILMLPGFPLYELAALCDTFGIANARARRTVFTWQLLSSDGLPVLCSLGTAVQPARAICGEECPDNIVLLSGDEAIADQKLLAWLRRAAARHSHILASGDAVPLLAEAGLLDGRGCTAPWPLQDSLSETWPDLDLQDRLYVADNRRLTCAGKKALIDFALACTAEALDERSTRAIADALNHDRLRPGTESQHICPAGARGIRNPTVLQALEIIDAHLAEPISTEELAEQVGICPRQLQRLFKRCFGAAPSQFAMQRRMQRARHLLHQTQMSITEVGTALGFVSLSHFSRCYMRAFGRQPRQDRLRLICD</sequence>
<dbReference type="EMBL" id="JAXCLW010000008">
    <property type="protein sequence ID" value="MDY0885190.1"/>
    <property type="molecule type" value="Genomic_DNA"/>
</dbReference>
<dbReference type="CDD" id="cd03136">
    <property type="entry name" value="GATase1_AraC_ArgR_like"/>
    <property type="match status" value="1"/>
</dbReference>
<dbReference type="InterPro" id="IPR002818">
    <property type="entry name" value="DJ-1/PfpI"/>
</dbReference>
<protein>
    <submittedName>
        <fullName evidence="5">Helix-turn-helix domain-containing protein</fullName>
    </submittedName>
</protein>
<keyword evidence="1" id="KW-0805">Transcription regulation</keyword>
<evidence type="ECO:0000313" key="6">
    <source>
        <dbReference type="Proteomes" id="UP001279642"/>
    </source>
</evidence>
<evidence type="ECO:0000313" key="5">
    <source>
        <dbReference type="EMBL" id="MDY0885190.1"/>
    </source>
</evidence>
<dbReference type="InterPro" id="IPR009057">
    <property type="entry name" value="Homeodomain-like_sf"/>
</dbReference>
<gene>
    <name evidence="5" type="ORF">SMD27_20280</name>
</gene>
<proteinExistence type="predicted"/>
<dbReference type="SMART" id="SM00342">
    <property type="entry name" value="HTH_ARAC"/>
    <property type="match status" value="1"/>
</dbReference>
<evidence type="ECO:0000259" key="4">
    <source>
        <dbReference type="PROSITE" id="PS01124"/>
    </source>
</evidence>
<keyword evidence="2" id="KW-0238">DNA-binding</keyword>
<name>A0ABU5EFK7_9PROT</name>
<dbReference type="PANTHER" id="PTHR46796:SF6">
    <property type="entry name" value="ARAC SUBFAMILY"/>
    <property type="match status" value="1"/>
</dbReference>
<feature type="domain" description="HTH araC/xylS-type" evidence="4">
    <location>
        <begin position="219"/>
        <end position="317"/>
    </location>
</feature>
<dbReference type="SUPFAM" id="SSF46689">
    <property type="entry name" value="Homeodomain-like"/>
    <property type="match status" value="2"/>
</dbReference>
<dbReference type="Gene3D" id="1.10.10.60">
    <property type="entry name" value="Homeodomain-like"/>
    <property type="match status" value="1"/>
</dbReference>
<dbReference type="InterPro" id="IPR050204">
    <property type="entry name" value="AraC_XylS_family_regulators"/>
</dbReference>
<organism evidence="5 6">
    <name type="scientific">Dongia soli</name>
    <dbReference type="NCBI Taxonomy" id="600628"/>
    <lineage>
        <taxon>Bacteria</taxon>
        <taxon>Pseudomonadati</taxon>
        <taxon>Pseudomonadota</taxon>
        <taxon>Alphaproteobacteria</taxon>
        <taxon>Rhodospirillales</taxon>
        <taxon>Dongiaceae</taxon>
        <taxon>Dongia</taxon>
    </lineage>
</organism>
<dbReference type="InterPro" id="IPR018060">
    <property type="entry name" value="HTH_AraC"/>
</dbReference>
<dbReference type="SUPFAM" id="SSF52317">
    <property type="entry name" value="Class I glutamine amidotransferase-like"/>
    <property type="match status" value="1"/>
</dbReference>
<dbReference type="Pfam" id="PF01965">
    <property type="entry name" value="DJ-1_PfpI"/>
    <property type="match status" value="1"/>
</dbReference>
<dbReference type="PROSITE" id="PS01124">
    <property type="entry name" value="HTH_ARAC_FAMILY_2"/>
    <property type="match status" value="1"/>
</dbReference>
<dbReference type="RefSeq" id="WP_320510264.1">
    <property type="nucleotide sequence ID" value="NZ_JAXCLW010000008.1"/>
</dbReference>
<evidence type="ECO:0000256" key="2">
    <source>
        <dbReference type="ARBA" id="ARBA00023125"/>
    </source>
</evidence>
<keyword evidence="6" id="KW-1185">Reference proteome</keyword>
<dbReference type="PANTHER" id="PTHR46796">
    <property type="entry name" value="HTH-TYPE TRANSCRIPTIONAL ACTIVATOR RHAS-RELATED"/>
    <property type="match status" value="1"/>
</dbReference>
<evidence type="ECO:0000256" key="1">
    <source>
        <dbReference type="ARBA" id="ARBA00023015"/>
    </source>
</evidence>
<dbReference type="Proteomes" id="UP001279642">
    <property type="component" value="Unassembled WGS sequence"/>
</dbReference>